<dbReference type="RefSeq" id="WP_167558885.1">
    <property type="nucleotide sequence ID" value="NZ_LT629750.1"/>
</dbReference>
<evidence type="ECO:0000256" key="7">
    <source>
        <dbReference type="SAM" id="Phobius"/>
    </source>
</evidence>
<feature type="transmembrane region" description="Helical" evidence="7">
    <location>
        <begin position="325"/>
        <end position="348"/>
    </location>
</feature>
<dbReference type="InterPro" id="IPR020846">
    <property type="entry name" value="MFS_dom"/>
</dbReference>
<evidence type="ECO:0000256" key="2">
    <source>
        <dbReference type="ARBA" id="ARBA00022448"/>
    </source>
</evidence>
<feature type="transmembrane region" description="Helical" evidence="7">
    <location>
        <begin position="232"/>
        <end position="258"/>
    </location>
</feature>
<keyword evidence="2" id="KW-0813">Transport</keyword>
<organism evidence="9 10">
    <name type="scientific">Bradyrhizobium canariense</name>
    <dbReference type="NCBI Taxonomy" id="255045"/>
    <lineage>
        <taxon>Bacteria</taxon>
        <taxon>Pseudomonadati</taxon>
        <taxon>Pseudomonadota</taxon>
        <taxon>Alphaproteobacteria</taxon>
        <taxon>Hyphomicrobiales</taxon>
        <taxon>Nitrobacteraceae</taxon>
        <taxon>Bradyrhizobium</taxon>
    </lineage>
</organism>
<evidence type="ECO:0000256" key="5">
    <source>
        <dbReference type="ARBA" id="ARBA00022989"/>
    </source>
</evidence>
<proteinExistence type="predicted"/>
<dbReference type="Gene3D" id="1.20.1250.20">
    <property type="entry name" value="MFS general substrate transporter like domains"/>
    <property type="match status" value="2"/>
</dbReference>
<feature type="transmembrane region" description="Helical" evidence="7">
    <location>
        <begin position="191"/>
        <end position="211"/>
    </location>
</feature>
<accession>A0A1H1ZF39</accession>
<dbReference type="GO" id="GO:0005886">
    <property type="term" value="C:plasma membrane"/>
    <property type="evidence" value="ECO:0007669"/>
    <property type="project" value="UniProtKB-SubCell"/>
</dbReference>
<dbReference type="PROSITE" id="PS50850">
    <property type="entry name" value="MFS"/>
    <property type="match status" value="1"/>
</dbReference>
<dbReference type="InterPro" id="IPR050171">
    <property type="entry name" value="MFS_Transporters"/>
</dbReference>
<feature type="transmembrane region" description="Helical" evidence="7">
    <location>
        <begin position="388"/>
        <end position="409"/>
    </location>
</feature>
<dbReference type="InterPro" id="IPR036259">
    <property type="entry name" value="MFS_trans_sf"/>
</dbReference>
<feature type="transmembrane region" description="Helical" evidence="7">
    <location>
        <begin position="360"/>
        <end position="382"/>
    </location>
</feature>
<feature type="transmembrane region" description="Helical" evidence="7">
    <location>
        <begin position="164"/>
        <end position="185"/>
    </location>
</feature>
<dbReference type="EMBL" id="LT629750">
    <property type="protein sequence ID" value="SDT32102.1"/>
    <property type="molecule type" value="Genomic_DNA"/>
</dbReference>
<feature type="transmembrane region" description="Helical" evidence="7">
    <location>
        <begin position="101"/>
        <end position="119"/>
    </location>
</feature>
<name>A0A1H1ZF39_9BRAD</name>
<evidence type="ECO:0000256" key="4">
    <source>
        <dbReference type="ARBA" id="ARBA00022692"/>
    </source>
</evidence>
<feature type="transmembrane region" description="Helical" evidence="7">
    <location>
        <begin position="298"/>
        <end position="319"/>
    </location>
</feature>
<keyword evidence="4 7" id="KW-0812">Transmembrane</keyword>
<keyword evidence="3" id="KW-1003">Cell membrane</keyword>
<evidence type="ECO:0000313" key="10">
    <source>
        <dbReference type="Proteomes" id="UP000243904"/>
    </source>
</evidence>
<dbReference type="GO" id="GO:0022857">
    <property type="term" value="F:transmembrane transporter activity"/>
    <property type="evidence" value="ECO:0007669"/>
    <property type="project" value="InterPro"/>
</dbReference>
<dbReference type="Proteomes" id="UP000243904">
    <property type="component" value="Chromosome I"/>
</dbReference>
<dbReference type="AlphaFoldDB" id="A0A1H1ZF39"/>
<evidence type="ECO:0000313" key="9">
    <source>
        <dbReference type="EMBL" id="SDT32102.1"/>
    </source>
</evidence>
<dbReference type="Pfam" id="PF07690">
    <property type="entry name" value="MFS_1"/>
    <property type="match status" value="1"/>
</dbReference>
<dbReference type="InterPro" id="IPR011701">
    <property type="entry name" value="MFS"/>
</dbReference>
<comment type="subcellular location">
    <subcellularLocation>
        <location evidence="1">Cell membrane</location>
        <topology evidence="1">Multi-pass membrane protein</topology>
    </subcellularLocation>
</comment>
<feature type="transmembrane region" description="Helical" evidence="7">
    <location>
        <begin position="34"/>
        <end position="60"/>
    </location>
</feature>
<keyword evidence="6 7" id="KW-0472">Membrane</keyword>
<sequence>MTDSICLTSMACESGQPTSGVARDRGRFVLGRRASFWVSAGVVAHTLWTSAAPAMVYRIYAEEWHLALTTTTAIFAIYPIVVVLTLLGFGDLSDHIGHRATMLIGLAMSLAGVFAFAVAPDVAWLFAGRALMGIGVGLTASPSTAAMVEFAAEGQSQRAASVAAAAQAVGFAAALLLGGALIEYAPHPTRLPFWFLFAILAMLFVASWGLPRQGGASADRWRIRTPSVPPNLRGVFALASLAVLTAYTHGVLILSLGGQVAHDLVGSSNAFVNGAILSLFAIVSGIVGVAARRLDPRMAMASGAFASAAGVGLLALASACHALPIFLVATATAGTGYSLLFFAGLALINRAATPEHRGGIFAALYLVAYLSMGTVALVLGVLARSEGLGLAIDVGAGVIALLSLAAFGYSLMSPKFQSDAETGACGP</sequence>
<reference evidence="10" key="1">
    <citation type="submission" date="2016-10" db="EMBL/GenBank/DDBJ databases">
        <authorList>
            <person name="Varghese N."/>
            <person name="Submissions S."/>
        </authorList>
    </citation>
    <scope>NUCLEOTIDE SEQUENCE [LARGE SCALE GENOMIC DNA]</scope>
    <source>
        <strain evidence="10">GAS369</strain>
    </source>
</reference>
<keyword evidence="5 7" id="KW-1133">Transmembrane helix</keyword>
<feature type="transmembrane region" description="Helical" evidence="7">
    <location>
        <begin position="131"/>
        <end position="152"/>
    </location>
</feature>
<feature type="transmembrane region" description="Helical" evidence="7">
    <location>
        <begin position="66"/>
        <end position="89"/>
    </location>
</feature>
<keyword evidence="10" id="KW-1185">Reference proteome</keyword>
<dbReference type="PANTHER" id="PTHR23517">
    <property type="entry name" value="RESISTANCE PROTEIN MDTM, PUTATIVE-RELATED-RELATED"/>
    <property type="match status" value="1"/>
</dbReference>
<feature type="transmembrane region" description="Helical" evidence="7">
    <location>
        <begin position="270"/>
        <end position="291"/>
    </location>
</feature>
<gene>
    <name evidence="9" type="ORF">SAMN05444158_5396</name>
</gene>
<evidence type="ECO:0000256" key="3">
    <source>
        <dbReference type="ARBA" id="ARBA00022475"/>
    </source>
</evidence>
<feature type="domain" description="Major facilitator superfamily (MFS) profile" evidence="8">
    <location>
        <begin position="34"/>
        <end position="417"/>
    </location>
</feature>
<evidence type="ECO:0000259" key="8">
    <source>
        <dbReference type="PROSITE" id="PS50850"/>
    </source>
</evidence>
<dbReference type="PANTHER" id="PTHR23517:SF13">
    <property type="entry name" value="MAJOR FACILITATOR SUPERFAMILY MFS_1"/>
    <property type="match status" value="1"/>
</dbReference>
<protein>
    <submittedName>
        <fullName evidence="9">Predicted arabinose efflux permease, MFS family</fullName>
    </submittedName>
</protein>
<evidence type="ECO:0000256" key="1">
    <source>
        <dbReference type="ARBA" id="ARBA00004651"/>
    </source>
</evidence>
<dbReference type="SUPFAM" id="SSF103473">
    <property type="entry name" value="MFS general substrate transporter"/>
    <property type="match status" value="1"/>
</dbReference>
<evidence type="ECO:0000256" key="6">
    <source>
        <dbReference type="ARBA" id="ARBA00023136"/>
    </source>
</evidence>